<reference evidence="3 4" key="2">
    <citation type="submission" date="2017-07" db="EMBL/GenBank/DDBJ databases">
        <title>Candidatus Dactylopiibacterium carminicum, a nitrogen-fixing symbiont of the cochineal insect Dactylopius coccus and Dactylopius opuntiae (Hemiptera: Coccoidea: Dactylopiidae).</title>
        <authorList>
            <person name="Vera A."/>
        </authorList>
    </citation>
    <scope>NUCLEOTIDE SEQUENCE [LARGE SCALE GENOMIC DNA]</scope>
    <source>
        <strain evidence="3 4">NFDCM</strain>
    </source>
</reference>
<comment type="caution">
    <text evidence="3">The sequence shown here is derived from an EMBL/GenBank/DDBJ whole genome shotgun (WGS) entry which is preliminary data.</text>
</comment>
<dbReference type="Pfam" id="PF13487">
    <property type="entry name" value="HD_5"/>
    <property type="match status" value="1"/>
</dbReference>
<feature type="domain" description="HD-GYP" evidence="1">
    <location>
        <begin position="145"/>
        <end position="343"/>
    </location>
</feature>
<name>A0A272EMQ8_9RHOO</name>
<organism evidence="3 4">
    <name type="scientific">Candidatus Dactylopiibacterium carminicum</name>
    <dbReference type="NCBI Taxonomy" id="857335"/>
    <lineage>
        <taxon>Bacteria</taxon>
        <taxon>Pseudomonadati</taxon>
        <taxon>Pseudomonadota</taxon>
        <taxon>Betaproteobacteria</taxon>
        <taxon>Rhodocyclales</taxon>
        <taxon>Rhodocyclaceae</taxon>
        <taxon>Candidatus Dactylopiibacterium</taxon>
    </lineage>
</organism>
<dbReference type="InterPro" id="IPR003607">
    <property type="entry name" value="HD/PDEase_dom"/>
</dbReference>
<dbReference type="SUPFAM" id="SSF109604">
    <property type="entry name" value="HD-domain/PDEase-like"/>
    <property type="match status" value="1"/>
</dbReference>
<keyword evidence="5" id="KW-1185">Reference proteome</keyword>
<accession>A0A272EMQ8</accession>
<evidence type="ECO:0000313" key="3">
    <source>
        <dbReference type="EMBL" id="PAS91394.1"/>
    </source>
</evidence>
<dbReference type="AlphaFoldDB" id="A0A272EMQ8"/>
<dbReference type="PANTHER" id="PTHR43155">
    <property type="entry name" value="CYCLIC DI-GMP PHOSPHODIESTERASE PA4108-RELATED"/>
    <property type="match status" value="1"/>
</dbReference>
<dbReference type="GO" id="GO:0008081">
    <property type="term" value="F:phosphoric diester hydrolase activity"/>
    <property type="evidence" value="ECO:0007669"/>
    <property type="project" value="UniProtKB-ARBA"/>
</dbReference>
<dbReference type="CDD" id="cd00077">
    <property type="entry name" value="HDc"/>
    <property type="match status" value="1"/>
</dbReference>
<dbReference type="Proteomes" id="UP000623509">
    <property type="component" value="Unassembled WGS sequence"/>
</dbReference>
<protein>
    <recommendedName>
        <fullName evidence="1">HD-GYP domain-containing protein</fullName>
    </recommendedName>
</protein>
<proteinExistence type="predicted"/>
<reference evidence="2 5" key="1">
    <citation type="submission" date="2016-08" db="EMBL/GenBank/DDBJ databases">
        <title>Candidatus Dactylopiibacterium carminicum genome sequence.</title>
        <authorList>
            <person name="Ramirez-Puebla S.T."/>
            <person name="Ormeno-Orrillo E."/>
            <person name="Vera-Ponce De Leon A."/>
            <person name="Luis L."/>
            <person name="Sanchez-Flores A."/>
            <person name="Monica R."/>
            <person name="Martinez-Romero E."/>
        </authorList>
    </citation>
    <scope>NUCLEOTIDE SEQUENCE [LARGE SCALE GENOMIC DNA]</scope>
    <source>
        <strain evidence="2">END1</strain>
    </source>
</reference>
<gene>
    <name evidence="2" type="ORF">BGI27_16765</name>
    <name evidence="3" type="ORF">CGU29_16735</name>
</gene>
<dbReference type="InterPro" id="IPR037522">
    <property type="entry name" value="HD_GYP_dom"/>
</dbReference>
<dbReference type="PANTHER" id="PTHR43155:SF2">
    <property type="entry name" value="CYCLIC DI-GMP PHOSPHODIESTERASE PA4108"/>
    <property type="match status" value="1"/>
</dbReference>
<dbReference type="EMBL" id="NMRN01000091">
    <property type="protein sequence ID" value="PAS91394.1"/>
    <property type="molecule type" value="Genomic_DNA"/>
</dbReference>
<evidence type="ECO:0000259" key="1">
    <source>
        <dbReference type="PROSITE" id="PS51832"/>
    </source>
</evidence>
<dbReference type="OrthoDB" id="9780948at2"/>
<dbReference type="PROSITE" id="PS51832">
    <property type="entry name" value="HD_GYP"/>
    <property type="match status" value="1"/>
</dbReference>
<evidence type="ECO:0000313" key="2">
    <source>
        <dbReference type="EMBL" id="KAF7597796.1"/>
    </source>
</evidence>
<dbReference type="Gene3D" id="1.10.3210.10">
    <property type="entry name" value="Hypothetical protein af1432"/>
    <property type="match status" value="1"/>
</dbReference>
<evidence type="ECO:0000313" key="5">
    <source>
        <dbReference type="Proteomes" id="UP000623509"/>
    </source>
</evidence>
<evidence type="ECO:0000313" key="4">
    <source>
        <dbReference type="Proteomes" id="UP000216107"/>
    </source>
</evidence>
<dbReference type="Proteomes" id="UP000216107">
    <property type="component" value="Unassembled WGS sequence"/>
</dbReference>
<sequence length="430" mass="47245">MIRFSRRRLGPGFACLACGNAHSCPRGKIRYMSSAAPSLPEQANPHFVESLVELSATREIEVTEDVYAQNGIKLLAKGARVDSSLYDRVIQHKLRRPIETSLACRDAFDSAQLRREAEALLEASPILRRLADDSHGSERSLKTLARVRLTPQAATLFAVAEHRRPERRTHQVKACLIALSLAKADGSTHDSRSLIGLAQASLLHDIGECYIDPAIFTREEVLGQEEWRALASHPIIGAAIARELGGLSADVQTAILQHHERLDGSGYPRGVSGEGLSRSGAILGMADTLAGMLGHDYPLSRLSVALRIMPREFSPALVSRATRLLGAREPLMEMRGVSRAEVEEIRHIRERIGAIPGLFSQLLDEQARLSPLHREGLENLFFRFIRVKRAFSSTGMDGLESLVPVLSGEELAETCQEARCVLGRVHSSQI</sequence>
<dbReference type="EMBL" id="MDUX01000089">
    <property type="protein sequence ID" value="KAF7597796.1"/>
    <property type="molecule type" value="Genomic_DNA"/>
</dbReference>